<keyword evidence="7" id="KW-0472">Membrane</keyword>
<dbReference type="CDD" id="cd00082">
    <property type="entry name" value="HisKA"/>
    <property type="match status" value="1"/>
</dbReference>
<dbReference type="CDD" id="cd17580">
    <property type="entry name" value="REC_2_DhkD-like"/>
    <property type="match status" value="1"/>
</dbReference>
<dbReference type="SUPFAM" id="SSF55874">
    <property type="entry name" value="ATPase domain of HSP90 chaperone/DNA topoisomerase II/histidine kinase"/>
    <property type="match status" value="1"/>
</dbReference>
<dbReference type="NCBIfam" id="TIGR00229">
    <property type="entry name" value="sensory_box"/>
    <property type="match status" value="1"/>
</dbReference>
<dbReference type="InterPro" id="IPR011006">
    <property type="entry name" value="CheY-like_superfamily"/>
</dbReference>
<dbReference type="InterPro" id="IPR001789">
    <property type="entry name" value="Sig_transdc_resp-reg_receiver"/>
</dbReference>
<feature type="domain" description="PAC" evidence="10">
    <location>
        <begin position="437"/>
        <end position="489"/>
    </location>
</feature>
<evidence type="ECO:0000259" key="10">
    <source>
        <dbReference type="PROSITE" id="PS50113"/>
    </source>
</evidence>
<dbReference type="PANTHER" id="PTHR43047">
    <property type="entry name" value="TWO-COMPONENT HISTIDINE PROTEIN KINASE"/>
    <property type="match status" value="1"/>
</dbReference>
<dbReference type="PROSITE" id="PS50113">
    <property type="entry name" value="PAC"/>
    <property type="match status" value="1"/>
</dbReference>
<keyword evidence="11" id="KW-0067">ATP-binding</keyword>
<dbReference type="SMART" id="SM00086">
    <property type="entry name" value="PAC"/>
    <property type="match status" value="1"/>
</dbReference>
<protein>
    <recommendedName>
        <fullName evidence="2">histidine kinase</fullName>
        <ecNumber evidence="2">2.7.13.3</ecNumber>
    </recommendedName>
</protein>
<gene>
    <name evidence="11" type="ORF">ACFFJK_01880</name>
</gene>
<comment type="catalytic activity">
    <reaction evidence="1">
        <text>ATP + protein L-histidine = ADP + protein N-phospho-L-histidine.</text>
        <dbReference type="EC" id="2.7.13.3"/>
    </reaction>
</comment>
<evidence type="ECO:0000259" key="9">
    <source>
        <dbReference type="PROSITE" id="PS50110"/>
    </source>
</evidence>
<keyword evidence="4" id="KW-0808">Transferase</keyword>
<dbReference type="PRINTS" id="PR00344">
    <property type="entry name" value="BCTRLSENSOR"/>
</dbReference>
<dbReference type="InterPro" id="IPR003661">
    <property type="entry name" value="HisK_dim/P_dom"/>
</dbReference>
<dbReference type="PANTHER" id="PTHR43047:SF72">
    <property type="entry name" value="OSMOSENSING HISTIDINE PROTEIN KINASE SLN1"/>
    <property type="match status" value="1"/>
</dbReference>
<name>A0ABV6FC32_9BURK</name>
<feature type="domain" description="Response regulatory" evidence="9">
    <location>
        <begin position="746"/>
        <end position="862"/>
    </location>
</feature>
<evidence type="ECO:0000256" key="2">
    <source>
        <dbReference type="ARBA" id="ARBA00012438"/>
    </source>
</evidence>
<dbReference type="Gene3D" id="3.30.565.10">
    <property type="entry name" value="Histidine kinase-like ATPase, C-terminal domain"/>
    <property type="match status" value="1"/>
</dbReference>
<dbReference type="Proteomes" id="UP001589773">
    <property type="component" value="Unassembled WGS sequence"/>
</dbReference>
<sequence>MTGTTPPLARRPLRAYLLWLVLAVLLPGVAGAALLFVHQYQKARAQIEQKTMQTVRALVYTAESKLLQGQSIARTLSTIDALDNEDFARVHRQAREALLLAGGDMNMVLRDRHGQQIVNTALDYGAPLPLDPSPQVDKVFATGQPAISDVFIGAVRKRPTVSVDVPARVRGELRYVLSIGMGPENFDGLLTPKSVPEGAVSSLFDRNGIIFNRNLNRHRSIGQPVNPLLRKAALHASEGTIASRSREGVPLQTSFARSEVTGWGVAIGIPRETLRQELLGQLAMLAGGVAVLFAIGLCLAWLIGGRMARSVQALTGPALALGKGGTGAALPAPSEVHVREAADVAAAIGNAAALLDERSRDLAAKEAALRETHMLARFGTWHWNLGATAIEVSDSVPHIFGRALPPFAQQRGTVFTDESWQQVQRLTSELARHGGKGKLQLHALHADGHHIWLDYRCESVHGEDGRVVALRGSMQDITERVRAEEALRHADQRKNEFLAMLAHELRNPLAPITSGAQLLGQDKLDPARAKQISAIIARQARHMAGLVDDLLDVSRVTRGLVALAKERIDINAVVLDAAEQVQSLVRDKAHRLEVRPLPQPCHVSGDRKRLVQVVGNLLHNAAKFTDRGGHIEVGVGIEVGSDAAADGGRVVVEVRDNGIGMLPEELEPAFDMFVQGERTPDRSLGGLGIGLALVRSLVELHGGSVDVASAGPGQGTSFTVRLPRCAGRAAGDTVEQAAPAPAGQLKVLVVDDNVDAAQVLAMYVGARGHEVKVEHDSVQALAHAPGFAPDVCLLDIGLPEMDGYELARRLRRHPATKDAVLVAVTGYGQEQDRRNSAQAGFDHHLVKPVDLASLETILSAGPQGSRRELSA</sequence>
<dbReference type="EMBL" id="JBHLWP010000003">
    <property type="protein sequence ID" value="MFC0250625.1"/>
    <property type="molecule type" value="Genomic_DNA"/>
</dbReference>
<dbReference type="PROSITE" id="PS50109">
    <property type="entry name" value="HIS_KIN"/>
    <property type="match status" value="1"/>
</dbReference>
<evidence type="ECO:0000313" key="11">
    <source>
        <dbReference type="EMBL" id="MFC0250625.1"/>
    </source>
</evidence>
<evidence type="ECO:0000313" key="12">
    <source>
        <dbReference type="Proteomes" id="UP001589773"/>
    </source>
</evidence>
<comment type="caution">
    <text evidence="11">The sequence shown here is derived from an EMBL/GenBank/DDBJ whole genome shotgun (WGS) entry which is preliminary data.</text>
</comment>
<dbReference type="SMART" id="SM00448">
    <property type="entry name" value="REC"/>
    <property type="match status" value="1"/>
</dbReference>
<dbReference type="GO" id="GO:0005524">
    <property type="term" value="F:ATP binding"/>
    <property type="evidence" value="ECO:0007669"/>
    <property type="project" value="UniProtKB-KW"/>
</dbReference>
<dbReference type="SUPFAM" id="SSF47384">
    <property type="entry name" value="Homodimeric domain of signal transducing histidine kinase"/>
    <property type="match status" value="1"/>
</dbReference>
<evidence type="ECO:0000256" key="3">
    <source>
        <dbReference type="ARBA" id="ARBA00022553"/>
    </source>
</evidence>
<dbReference type="InterPro" id="IPR035965">
    <property type="entry name" value="PAS-like_dom_sf"/>
</dbReference>
<dbReference type="CDD" id="cd18774">
    <property type="entry name" value="PDC2_HK_sensor"/>
    <property type="match status" value="1"/>
</dbReference>
<feature type="domain" description="Histidine kinase" evidence="8">
    <location>
        <begin position="500"/>
        <end position="726"/>
    </location>
</feature>
<dbReference type="Pfam" id="PF00072">
    <property type="entry name" value="Response_reg"/>
    <property type="match status" value="1"/>
</dbReference>
<keyword evidence="7" id="KW-0812">Transmembrane</keyword>
<keyword evidence="3 6" id="KW-0597">Phosphoprotein</keyword>
<reference evidence="11 12" key="1">
    <citation type="submission" date="2024-09" db="EMBL/GenBank/DDBJ databases">
        <authorList>
            <person name="Sun Q."/>
            <person name="Mori K."/>
        </authorList>
    </citation>
    <scope>NUCLEOTIDE SEQUENCE [LARGE SCALE GENOMIC DNA]</scope>
    <source>
        <strain evidence="11 12">CCM 7792</strain>
    </source>
</reference>
<evidence type="ECO:0000259" key="8">
    <source>
        <dbReference type="PROSITE" id="PS50109"/>
    </source>
</evidence>
<dbReference type="Gene3D" id="3.30.450.20">
    <property type="entry name" value="PAS domain"/>
    <property type="match status" value="1"/>
</dbReference>
<dbReference type="Pfam" id="PF02518">
    <property type="entry name" value="HATPase_c"/>
    <property type="match status" value="1"/>
</dbReference>
<proteinExistence type="predicted"/>
<dbReference type="SMART" id="SM00388">
    <property type="entry name" value="HisKA"/>
    <property type="match status" value="1"/>
</dbReference>
<keyword evidence="12" id="KW-1185">Reference proteome</keyword>
<feature type="transmembrane region" description="Helical" evidence="7">
    <location>
        <begin position="282"/>
        <end position="303"/>
    </location>
</feature>
<dbReference type="SUPFAM" id="SSF52172">
    <property type="entry name" value="CheY-like"/>
    <property type="match status" value="1"/>
</dbReference>
<keyword evidence="7" id="KW-1133">Transmembrane helix</keyword>
<feature type="transmembrane region" description="Helical" evidence="7">
    <location>
        <begin position="16"/>
        <end position="37"/>
    </location>
</feature>
<dbReference type="CDD" id="cd00075">
    <property type="entry name" value="HATPase"/>
    <property type="match status" value="1"/>
</dbReference>
<dbReference type="RefSeq" id="WP_379677392.1">
    <property type="nucleotide sequence ID" value="NZ_JBHLWP010000003.1"/>
</dbReference>
<dbReference type="InterPro" id="IPR036097">
    <property type="entry name" value="HisK_dim/P_sf"/>
</dbReference>
<dbReference type="EC" id="2.7.13.3" evidence="2"/>
<evidence type="ECO:0000256" key="7">
    <source>
        <dbReference type="SAM" id="Phobius"/>
    </source>
</evidence>
<dbReference type="InterPro" id="IPR036890">
    <property type="entry name" value="HATPase_C_sf"/>
</dbReference>
<dbReference type="InterPro" id="IPR004358">
    <property type="entry name" value="Sig_transdc_His_kin-like_C"/>
</dbReference>
<dbReference type="InterPro" id="IPR000014">
    <property type="entry name" value="PAS"/>
</dbReference>
<dbReference type="InterPro" id="IPR003594">
    <property type="entry name" value="HATPase_dom"/>
</dbReference>
<dbReference type="PROSITE" id="PS50110">
    <property type="entry name" value="RESPONSE_REGULATORY"/>
    <property type="match status" value="1"/>
</dbReference>
<evidence type="ECO:0000256" key="6">
    <source>
        <dbReference type="PROSITE-ProRule" id="PRU00169"/>
    </source>
</evidence>
<evidence type="ECO:0000256" key="4">
    <source>
        <dbReference type="ARBA" id="ARBA00022679"/>
    </source>
</evidence>
<dbReference type="InterPro" id="IPR000700">
    <property type="entry name" value="PAS-assoc_C"/>
</dbReference>
<dbReference type="SMART" id="SM00387">
    <property type="entry name" value="HATPase_c"/>
    <property type="match status" value="1"/>
</dbReference>
<evidence type="ECO:0000256" key="5">
    <source>
        <dbReference type="ARBA" id="ARBA00022777"/>
    </source>
</evidence>
<dbReference type="Gene3D" id="1.10.287.130">
    <property type="match status" value="1"/>
</dbReference>
<keyword evidence="5" id="KW-0418">Kinase</keyword>
<dbReference type="Gene3D" id="3.40.50.2300">
    <property type="match status" value="1"/>
</dbReference>
<dbReference type="InterPro" id="IPR005467">
    <property type="entry name" value="His_kinase_dom"/>
</dbReference>
<evidence type="ECO:0000256" key="1">
    <source>
        <dbReference type="ARBA" id="ARBA00000085"/>
    </source>
</evidence>
<accession>A0ABV6FC32</accession>
<dbReference type="SUPFAM" id="SSF55785">
    <property type="entry name" value="PYP-like sensor domain (PAS domain)"/>
    <property type="match status" value="1"/>
</dbReference>
<feature type="modified residue" description="4-aspartylphosphate" evidence="6">
    <location>
        <position position="795"/>
    </location>
</feature>
<keyword evidence="11" id="KW-0547">Nucleotide-binding</keyword>
<organism evidence="11 12">
    <name type="scientific">Massilia consociata</name>
    <dbReference type="NCBI Taxonomy" id="760117"/>
    <lineage>
        <taxon>Bacteria</taxon>
        <taxon>Pseudomonadati</taxon>
        <taxon>Pseudomonadota</taxon>
        <taxon>Betaproteobacteria</taxon>
        <taxon>Burkholderiales</taxon>
        <taxon>Oxalobacteraceae</taxon>
        <taxon>Telluria group</taxon>
        <taxon>Massilia</taxon>
    </lineage>
</organism>
<dbReference type="InterPro" id="IPR001610">
    <property type="entry name" value="PAC"/>
</dbReference>
<dbReference type="Pfam" id="PF00512">
    <property type="entry name" value="HisKA"/>
    <property type="match status" value="1"/>
</dbReference>